<protein>
    <submittedName>
        <fullName evidence="1">Uncharacterized protein</fullName>
    </submittedName>
</protein>
<dbReference type="Proteomes" id="UP001515660">
    <property type="component" value="Unassembled WGS sequence"/>
</dbReference>
<evidence type="ECO:0000313" key="1">
    <source>
        <dbReference type="EMBL" id="NHB76403.1"/>
    </source>
</evidence>
<proteinExistence type="predicted"/>
<sequence length="174" mass="19434">MEPASNAFDASDPDPEVSLTNEIIRAGRDDARICTPDTAAKAVRLLAILHRRIDLVGADLTEPLGGFNPDAFRSLLSETRFLDRHREAPFGQTIERVLEERVICRHLWVALRKLRHQGDYTFLIESDDGKLRLREKDGPVFTNPRLGPAITFLKDIGLLGNTGLTEAGREAIYS</sequence>
<dbReference type="EMBL" id="JAANHS010000003">
    <property type="protein sequence ID" value="NHB76403.1"/>
    <property type="molecule type" value="Genomic_DNA"/>
</dbReference>
<gene>
    <name evidence="1" type="ORF">G8O29_06555</name>
</gene>
<organism evidence="1 2">
    <name type="scientific">Rhodobacter calidifons</name>
    <dbReference type="NCBI Taxonomy" id="2715277"/>
    <lineage>
        <taxon>Bacteria</taxon>
        <taxon>Pseudomonadati</taxon>
        <taxon>Pseudomonadota</taxon>
        <taxon>Alphaproteobacteria</taxon>
        <taxon>Rhodobacterales</taxon>
        <taxon>Rhodobacter group</taxon>
        <taxon>Rhodobacter</taxon>
    </lineage>
</organism>
<dbReference type="RefSeq" id="WP_166402426.1">
    <property type="nucleotide sequence ID" value="NZ_JAANHS010000003.1"/>
</dbReference>
<evidence type="ECO:0000313" key="2">
    <source>
        <dbReference type="Proteomes" id="UP001515660"/>
    </source>
</evidence>
<reference evidence="1 2" key="1">
    <citation type="journal article" date="2022" name="Microorganisms">
        <title>Genome Sequence and Characterization of a Xanthorhodopsin-Containing, Aerobic Anoxygenic Phototrophic Rhodobacter Species, Isolated from Mesophilic Conditions at Yellowstone National Park.</title>
        <authorList>
            <person name="Kyndt J.A."/>
            <person name="Robertson S."/>
            <person name="Shoffstall I.B."/>
            <person name="Ramaley R.F."/>
            <person name="Meyer T.E."/>
        </authorList>
    </citation>
    <scope>NUCLEOTIDE SEQUENCE [LARGE SCALE GENOMIC DNA]</scope>
    <source>
        <strain evidence="1 2">M37P</strain>
    </source>
</reference>
<name>A0ABX0G586_9RHOB</name>
<accession>A0ABX0G586</accession>
<keyword evidence="2" id="KW-1185">Reference proteome</keyword>
<comment type="caution">
    <text evidence="1">The sequence shown here is derived from an EMBL/GenBank/DDBJ whole genome shotgun (WGS) entry which is preliminary data.</text>
</comment>